<accession>A0A934N6H1</accession>
<dbReference type="AlphaFoldDB" id="A0A934N6H1"/>
<feature type="region of interest" description="Disordered" evidence="4">
    <location>
        <begin position="294"/>
        <end position="315"/>
    </location>
</feature>
<keyword evidence="2" id="KW-0479">Metal-binding</keyword>
<evidence type="ECO:0000256" key="3">
    <source>
        <dbReference type="ARBA" id="ARBA00023239"/>
    </source>
</evidence>
<dbReference type="GO" id="GO:0046951">
    <property type="term" value="P:ketone body biosynthetic process"/>
    <property type="evidence" value="ECO:0007669"/>
    <property type="project" value="TreeGrafter"/>
</dbReference>
<proteinExistence type="inferred from homology"/>
<dbReference type="InterPro" id="IPR013785">
    <property type="entry name" value="Aldolase_TIM"/>
</dbReference>
<evidence type="ECO:0000313" key="7">
    <source>
        <dbReference type="Proteomes" id="UP000620075"/>
    </source>
</evidence>
<gene>
    <name evidence="6" type="ORF">JF888_04855</name>
</gene>
<protein>
    <submittedName>
        <fullName evidence="6">Hydroxymethylglutaryl-CoA lyase</fullName>
    </submittedName>
</protein>
<evidence type="ECO:0000259" key="5">
    <source>
        <dbReference type="PROSITE" id="PS50991"/>
    </source>
</evidence>
<dbReference type="CDD" id="cd07938">
    <property type="entry name" value="DRE_TIM_HMGL"/>
    <property type="match status" value="1"/>
</dbReference>
<dbReference type="PROSITE" id="PS50991">
    <property type="entry name" value="PYR_CT"/>
    <property type="match status" value="1"/>
</dbReference>
<reference evidence="6 7" key="1">
    <citation type="submission" date="2020-10" db="EMBL/GenBank/DDBJ databases">
        <title>Ca. Dormibacterota MAGs.</title>
        <authorList>
            <person name="Montgomery K."/>
        </authorList>
    </citation>
    <scope>NUCLEOTIDE SEQUENCE [LARGE SCALE GENOMIC DNA]</scope>
    <source>
        <strain evidence="6">SC8811_S16_3</strain>
    </source>
</reference>
<dbReference type="EMBL" id="JAEKNQ010000019">
    <property type="protein sequence ID" value="MBJ7602510.1"/>
    <property type="molecule type" value="Genomic_DNA"/>
</dbReference>
<organism evidence="6 7">
    <name type="scientific">Candidatus Dormiibacter inghamiae</name>
    <dbReference type="NCBI Taxonomy" id="3127013"/>
    <lineage>
        <taxon>Bacteria</taxon>
        <taxon>Bacillati</taxon>
        <taxon>Candidatus Dormiibacterota</taxon>
        <taxon>Candidatus Dormibacteria</taxon>
        <taxon>Candidatus Dormibacterales</taxon>
        <taxon>Candidatus Dormibacteraceae</taxon>
        <taxon>Candidatus Dormiibacter</taxon>
    </lineage>
</organism>
<dbReference type="GO" id="GO:0006552">
    <property type="term" value="P:L-leucine catabolic process"/>
    <property type="evidence" value="ECO:0007669"/>
    <property type="project" value="TreeGrafter"/>
</dbReference>
<dbReference type="PANTHER" id="PTHR42738">
    <property type="entry name" value="HYDROXYMETHYLGLUTARYL-COA LYASE"/>
    <property type="match status" value="1"/>
</dbReference>
<dbReference type="GO" id="GO:0046872">
    <property type="term" value="F:metal ion binding"/>
    <property type="evidence" value="ECO:0007669"/>
    <property type="project" value="UniProtKB-KW"/>
</dbReference>
<evidence type="ECO:0000256" key="2">
    <source>
        <dbReference type="ARBA" id="ARBA00022723"/>
    </source>
</evidence>
<dbReference type="PANTHER" id="PTHR42738:SF7">
    <property type="entry name" value="HYDROXYMETHYLGLUTARYL-COA LYASE"/>
    <property type="match status" value="1"/>
</dbReference>
<dbReference type="NCBIfam" id="NF004283">
    <property type="entry name" value="PRK05692.1"/>
    <property type="match status" value="1"/>
</dbReference>
<evidence type="ECO:0000256" key="1">
    <source>
        <dbReference type="ARBA" id="ARBA00009405"/>
    </source>
</evidence>
<dbReference type="InterPro" id="IPR000891">
    <property type="entry name" value="PYR_CT"/>
</dbReference>
<keyword evidence="3 6" id="KW-0456">Lyase</keyword>
<comment type="caution">
    <text evidence="6">The sequence shown here is derived from an EMBL/GenBank/DDBJ whole genome shotgun (WGS) entry which is preliminary data.</text>
</comment>
<comment type="similarity">
    <text evidence="1">Belongs to the HMG-CoA lyase family.</text>
</comment>
<dbReference type="RefSeq" id="WP_338177064.1">
    <property type="nucleotide sequence ID" value="NZ_JAEKNQ010000019.1"/>
</dbReference>
<evidence type="ECO:0000256" key="4">
    <source>
        <dbReference type="SAM" id="MobiDB-lite"/>
    </source>
</evidence>
<evidence type="ECO:0000313" key="6">
    <source>
        <dbReference type="EMBL" id="MBJ7602510.1"/>
    </source>
</evidence>
<dbReference type="GO" id="GO:0004419">
    <property type="term" value="F:hydroxymethylglutaryl-CoA lyase activity"/>
    <property type="evidence" value="ECO:0007669"/>
    <property type="project" value="TreeGrafter"/>
</dbReference>
<dbReference type="SUPFAM" id="SSF51569">
    <property type="entry name" value="Aldolase"/>
    <property type="match status" value="1"/>
</dbReference>
<feature type="domain" description="Pyruvate carboxyltransferase" evidence="5">
    <location>
        <begin position="3"/>
        <end position="269"/>
    </location>
</feature>
<dbReference type="InterPro" id="IPR043594">
    <property type="entry name" value="HMGL"/>
</dbReference>
<dbReference type="Proteomes" id="UP000620075">
    <property type="component" value="Unassembled WGS sequence"/>
</dbReference>
<sequence>MNVIICDVSPRDGLQNESRTLSPGIRAELVRRLAAAGVPRIEAVSFVNAARVPQMGGAEEVLDLVERRPAVVYAGLVLNERGFDRAVSADVDEVHYAFPVTDRFARENQNTTVAHAIDLSRRLALRASERQIRFTVTLSAAFGCPFEGRVAAAEVLRVAEQLQAEPPDELVLADTIGVGVPSQVRELVRGLAKLGVAQIGCHFHNTRNTAVANAVTALECGAAVLDASVGGTGGCPFAPRAGGNVATEDLLYTLHGMGIATGIDLDAMISLGHWLGEQLGRELPSQVGRAGTFAPVAGRGGAHQRARFPASRKDS</sequence>
<dbReference type="Pfam" id="PF00682">
    <property type="entry name" value="HMGL-like"/>
    <property type="match status" value="1"/>
</dbReference>
<dbReference type="Gene3D" id="3.20.20.70">
    <property type="entry name" value="Aldolase class I"/>
    <property type="match status" value="1"/>
</dbReference>
<name>A0A934N6H1_9BACT</name>